<accession>A0A369A225</accession>
<dbReference type="AlphaFoldDB" id="A0A369A225"/>
<evidence type="ECO:0000313" key="2">
    <source>
        <dbReference type="Proteomes" id="UP000253517"/>
    </source>
</evidence>
<organism evidence="1 2">
    <name type="scientific">Schleiferia thermophila</name>
    <dbReference type="NCBI Taxonomy" id="884107"/>
    <lineage>
        <taxon>Bacteria</taxon>
        <taxon>Pseudomonadati</taxon>
        <taxon>Bacteroidota</taxon>
        <taxon>Flavobacteriia</taxon>
        <taxon>Flavobacteriales</taxon>
        <taxon>Schleiferiaceae</taxon>
        <taxon>Schleiferia</taxon>
    </lineage>
</organism>
<name>A0A369A225_9FLAO</name>
<dbReference type="Proteomes" id="UP000253517">
    <property type="component" value="Unassembled WGS sequence"/>
</dbReference>
<comment type="caution">
    <text evidence="1">The sequence shown here is derived from an EMBL/GenBank/DDBJ whole genome shotgun (WGS) entry which is preliminary data.</text>
</comment>
<keyword evidence="2" id="KW-1185">Reference proteome</keyword>
<gene>
    <name evidence="1" type="ORF">DES35_103122</name>
</gene>
<evidence type="ECO:0000313" key="1">
    <source>
        <dbReference type="EMBL" id="RCX03241.1"/>
    </source>
</evidence>
<evidence type="ECO:0008006" key="3">
    <source>
        <dbReference type="Google" id="ProtNLM"/>
    </source>
</evidence>
<dbReference type="EMBL" id="QPJS01000003">
    <property type="protein sequence ID" value="RCX03241.1"/>
    <property type="molecule type" value="Genomic_DNA"/>
</dbReference>
<proteinExistence type="predicted"/>
<dbReference type="RefSeq" id="WP_125039434.1">
    <property type="nucleotide sequence ID" value="NZ_BHZF01000003.1"/>
</dbReference>
<reference evidence="1 2" key="1">
    <citation type="submission" date="2018-07" db="EMBL/GenBank/DDBJ databases">
        <title>Genomic Encyclopedia of Type Strains, Phase IV (KMG-IV): sequencing the most valuable type-strain genomes for metagenomic binning, comparative biology and taxonomic classification.</title>
        <authorList>
            <person name="Goeker M."/>
        </authorList>
    </citation>
    <scope>NUCLEOTIDE SEQUENCE [LARGE SCALE GENOMIC DNA]</scope>
    <source>
        <strain evidence="1 2">DSM 21410</strain>
    </source>
</reference>
<sequence>MKYALFILFVGLGTMTFGQTTVLKKPKSVFDEDYSYGKNRKHYVHSGFSILGGISADQLPDLEFSAFNSGAFQFFILYKYKLNNIFSLTSEFAFGGTGIVYTYKGSLPLYPSVFSEHRSDIINRGEIELRQNLRIRFGGGPNRIGTYLEGGVLGGFATTNDYIHRGVSIYNTRMEMKFINESVILADGNSYRIHRWYYGFRGRFGFNRWSLPVQVVRAGSVNWVLAGIEFSFL</sequence>
<protein>
    <recommendedName>
        <fullName evidence="3">Outer membrane protein with beta-barrel domain</fullName>
    </recommendedName>
</protein>